<name>A0AAE3NXK4_9RHOB</name>
<evidence type="ECO:0000259" key="3">
    <source>
        <dbReference type="Pfam" id="PF00496"/>
    </source>
</evidence>
<dbReference type="EMBL" id="JARGYC010000208">
    <property type="protein sequence ID" value="MDF0603972.1"/>
    <property type="molecule type" value="Genomic_DNA"/>
</dbReference>
<comment type="subcellular location">
    <subcellularLocation>
        <location evidence="1">Periplasm</location>
    </subcellularLocation>
</comment>
<dbReference type="GO" id="GO:0015833">
    <property type="term" value="P:peptide transport"/>
    <property type="evidence" value="ECO:0007669"/>
    <property type="project" value="TreeGrafter"/>
</dbReference>
<dbReference type="PANTHER" id="PTHR30290">
    <property type="entry name" value="PERIPLASMIC BINDING COMPONENT OF ABC TRANSPORTER"/>
    <property type="match status" value="1"/>
</dbReference>
<evidence type="ECO:0000256" key="1">
    <source>
        <dbReference type="ARBA" id="ARBA00004418"/>
    </source>
</evidence>
<proteinExistence type="inferred from homology"/>
<organism evidence="4 5">
    <name type="scientific">Psychromarinibacter sediminicola</name>
    <dbReference type="NCBI Taxonomy" id="3033385"/>
    <lineage>
        <taxon>Bacteria</taxon>
        <taxon>Pseudomonadati</taxon>
        <taxon>Pseudomonadota</taxon>
        <taxon>Alphaproteobacteria</taxon>
        <taxon>Rhodobacterales</taxon>
        <taxon>Paracoccaceae</taxon>
        <taxon>Psychromarinibacter</taxon>
    </lineage>
</organism>
<dbReference type="Pfam" id="PF00496">
    <property type="entry name" value="SBP_bac_5"/>
    <property type="match status" value="1"/>
</dbReference>
<dbReference type="Proteomes" id="UP001220964">
    <property type="component" value="Unassembled WGS sequence"/>
</dbReference>
<dbReference type="InterPro" id="IPR000914">
    <property type="entry name" value="SBP_5_dom"/>
</dbReference>
<feature type="domain" description="Solute-binding protein family 5" evidence="3">
    <location>
        <begin position="20"/>
        <end position="150"/>
    </location>
</feature>
<comment type="caution">
    <text evidence="4">The sequence shown here is derived from an EMBL/GenBank/DDBJ whole genome shotgun (WGS) entry which is preliminary data.</text>
</comment>
<sequence length="280" mass="31214">MQKLFPGCGICAWLIPKDSIDRQEIIDVVWLGLGEVAQTSVQPGSVYFNEELAKQYTEFDVELANEHLDEIMPERGSNGMRLRPDGEPFAFTFAYSAANPVFGDALELVAQQWREVGIAMTPTPLDRTLITARQDAGELQGVAWERGGGAGQEVVLDPRWWFPSNNDSYYWAPAWTAWYLGADPEASQVKPQEPPAPAKKQMELYGQLQASADADEQTRLMNEILDIAAEEFWTMGISWPAAGYGVKKTNFLNVPDSMPASWVYPTPGPTNPEQYFIADE</sequence>
<dbReference type="Gene3D" id="3.10.105.10">
    <property type="entry name" value="Dipeptide-binding Protein, Domain 3"/>
    <property type="match status" value="1"/>
</dbReference>
<dbReference type="InterPro" id="IPR039424">
    <property type="entry name" value="SBP_5"/>
</dbReference>
<dbReference type="PANTHER" id="PTHR30290:SF62">
    <property type="entry name" value="OLIGOPEPTIDE ABC TRANSPORTER, PERIPLASMIC OLIGOPEPTIDE-BINDING PROTEIN"/>
    <property type="match status" value="1"/>
</dbReference>
<evidence type="ECO:0000313" key="4">
    <source>
        <dbReference type="EMBL" id="MDF0603972.1"/>
    </source>
</evidence>
<protein>
    <submittedName>
        <fullName evidence="4">ABC transporter substrate-binding protein</fullName>
    </submittedName>
</protein>
<gene>
    <name evidence="4" type="ORF">P1J78_25010</name>
</gene>
<evidence type="ECO:0000256" key="2">
    <source>
        <dbReference type="ARBA" id="ARBA00005695"/>
    </source>
</evidence>
<keyword evidence="5" id="KW-1185">Reference proteome</keyword>
<dbReference type="GO" id="GO:1904680">
    <property type="term" value="F:peptide transmembrane transporter activity"/>
    <property type="evidence" value="ECO:0007669"/>
    <property type="project" value="TreeGrafter"/>
</dbReference>
<dbReference type="RefSeq" id="WP_275570078.1">
    <property type="nucleotide sequence ID" value="NZ_JARGYC010000208.1"/>
</dbReference>
<evidence type="ECO:0000313" key="5">
    <source>
        <dbReference type="Proteomes" id="UP001220964"/>
    </source>
</evidence>
<comment type="similarity">
    <text evidence="2">Belongs to the bacterial solute-binding protein 5 family.</text>
</comment>
<dbReference type="AlphaFoldDB" id="A0AAE3NXK4"/>
<dbReference type="SUPFAM" id="SSF53850">
    <property type="entry name" value="Periplasmic binding protein-like II"/>
    <property type="match status" value="1"/>
</dbReference>
<reference evidence="4" key="1">
    <citation type="submission" date="2023-03" db="EMBL/GenBank/DDBJ databases">
        <title>Multiphase analysis and comparison of six strains from genera Psychromarinibacter, Lutimaribacter, and Maritimibacter, including a novel species: Psychromarinibacter sediminicola sp. nov.</title>
        <authorList>
            <person name="Wang Y.-H."/>
            <person name="Ye M.-Q."/>
            <person name="Du Z.-J."/>
        </authorList>
    </citation>
    <scope>NUCLEOTIDE SEQUENCE</scope>
    <source>
        <strain evidence="4">C21-152</strain>
    </source>
</reference>
<accession>A0AAE3NXK4</accession>